<proteinExistence type="predicted"/>
<dbReference type="Proteomes" id="UP000093501">
    <property type="component" value="Unassembled WGS sequence"/>
</dbReference>
<dbReference type="SUPFAM" id="SSF52317">
    <property type="entry name" value="Class I glutamine amidotransferase-like"/>
    <property type="match status" value="1"/>
</dbReference>
<accession>A0A1C0AL15</accession>
<evidence type="ECO:0000259" key="1">
    <source>
        <dbReference type="Pfam" id="PF06283"/>
    </source>
</evidence>
<keyword evidence="3" id="KW-1185">Reference proteome</keyword>
<feature type="domain" description="ThuA-like" evidence="1">
    <location>
        <begin position="18"/>
        <end position="213"/>
    </location>
</feature>
<dbReference type="InterPro" id="IPR029010">
    <property type="entry name" value="ThuA-like"/>
</dbReference>
<sequence>MRALIASGSGRYADPWHPFAATSDLLAEILTGAGFDVAVDHDVDHALAALDGVELLVVNAGDPWTDTDERLPLDHPGAAALTAALDRGIGILAMHIAVASLRDYPDWAAAVGAIWVPGGSWHPEHSVTTVHRQALGGVPDSAFDVQDERYLSLQFVGSREVVATHEGTHGPEPTAWLRHHRNARVAVDVLGHDERSYRSPGHRDLIRNLARWAIGLDGS</sequence>
<dbReference type="AlphaFoldDB" id="A0A1C0AL15"/>
<name>A0A1C0AL15_9ACTN</name>
<protein>
    <recommendedName>
        <fullName evidence="1">ThuA-like domain-containing protein</fullName>
    </recommendedName>
</protein>
<dbReference type="InterPro" id="IPR029062">
    <property type="entry name" value="Class_I_gatase-like"/>
</dbReference>
<comment type="caution">
    <text evidence="2">The sequence shown here is derived from an EMBL/GenBank/DDBJ whole genome shotgun (WGS) entry which is preliminary data.</text>
</comment>
<dbReference type="Pfam" id="PF06283">
    <property type="entry name" value="ThuA"/>
    <property type="match status" value="1"/>
</dbReference>
<dbReference type="RefSeq" id="WP_068751959.1">
    <property type="nucleotide sequence ID" value="NZ_LR214441.1"/>
</dbReference>
<evidence type="ECO:0000313" key="3">
    <source>
        <dbReference type="Proteomes" id="UP000093501"/>
    </source>
</evidence>
<organism evidence="2 3">
    <name type="scientific">Tessaracoccus lapidicaptus</name>
    <dbReference type="NCBI Taxonomy" id="1427523"/>
    <lineage>
        <taxon>Bacteria</taxon>
        <taxon>Bacillati</taxon>
        <taxon>Actinomycetota</taxon>
        <taxon>Actinomycetes</taxon>
        <taxon>Propionibacteriales</taxon>
        <taxon>Propionibacteriaceae</taxon>
        <taxon>Tessaracoccus</taxon>
    </lineage>
</organism>
<dbReference type="EMBL" id="MBQD01000022">
    <property type="protein sequence ID" value="OCL33394.1"/>
    <property type="molecule type" value="Genomic_DNA"/>
</dbReference>
<reference evidence="3" key="1">
    <citation type="submission" date="2016-07" db="EMBL/GenBank/DDBJ databases">
        <authorList>
            <person name="Florea S."/>
            <person name="Webb J.S."/>
            <person name="Jaromczyk J."/>
            <person name="Schardl C.L."/>
        </authorList>
    </citation>
    <scope>NUCLEOTIDE SEQUENCE [LARGE SCALE GENOMIC DNA]</scope>
    <source>
        <strain evidence="3">IPBSL-7</strain>
    </source>
</reference>
<gene>
    <name evidence="2" type="ORF">BCR15_06130</name>
</gene>
<evidence type="ECO:0000313" key="2">
    <source>
        <dbReference type="EMBL" id="OCL33394.1"/>
    </source>
</evidence>
<dbReference type="Gene3D" id="3.40.50.880">
    <property type="match status" value="1"/>
</dbReference>